<sequence length="109" mass="11906">MKAYIGARTIDGIKVTVDGQQLDERIDIHQFTDNGFEWTYEGDAPQQLALAILAEHLGDNEQALALSGEFMKQVIAELDNEWSLTSTEIDAALNNKNLTGEQHGGSTAS</sequence>
<protein>
    <submittedName>
        <fullName evidence="1">Uncharacterized protein</fullName>
    </submittedName>
</protein>
<reference evidence="1" key="1">
    <citation type="submission" date="2018-05" db="EMBL/GenBank/DDBJ databases">
        <authorList>
            <person name="Lanie J.A."/>
            <person name="Ng W.-L."/>
            <person name="Kazmierczak K.M."/>
            <person name="Andrzejewski T.M."/>
            <person name="Davidsen T.M."/>
            <person name="Wayne K.J."/>
            <person name="Tettelin H."/>
            <person name="Glass J.I."/>
            <person name="Rusch D."/>
            <person name="Podicherti R."/>
            <person name="Tsui H.-C.T."/>
            <person name="Winkler M.E."/>
        </authorList>
    </citation>
    <scope>NUCLEOTIDE SEQUENCE</scope>
</reference>
<dbReference type="InterPro" id="IPR046164">
    <property type="entry name" value="DUF6166"/>
</dbReference>
<dbReference type="AlphaFoldDB" id="A0A382BWI5"/>
<proteinExistence type="predicted"/>
<name>A0A382BWI5_9ZZZZ</name>
<dbReference type="EMBL" id="UINC01031590">
    <property type="protein sequence ID" value="SVB17882.1"/>
    <property type="molecule type" value="Genomic_DNA"/>
</dbReference>
<dbReference type="Pfam" id="PF19663">
    <property type="entry name" value="DUF6166"/>
    <property type="match status" value="1"/>
</dbReference>
<accession>A0A382BWI5</accession>
<organism evidence="1">
    <name type="scientific">marine metagenome</name>
    <dbReference type="NCBI Taxonomy" id="408172"/>
    <lineage>
        <taxon>unclassified sequences</taxon>
        <taxon>metagenomes</taxon>
        <taxon>ecological metagenomes</taxon>
    </lineage>
</organism>
<gene>
    <name evidence="1" type="ORF">METZ01_LOCUS170736</name>
</gene>
<evidence type="ECO:0000313" key="1">
    <source>
        <dbReference type="EMBL" id="SVB17882.1"/>
    </source>
</evidence>